<name>A0A942TMS4_9BACI</name>
<dbReference type="InterPro" id="IPR036291">
    <property type="entry name" value="NAD(P)-bd_dom_sf"/>
</dbReference>
<evidence type="ECO:0000313" key="2">
    <source>
        <dbReference type="Proteomes" id="UP000682713"/>
    </source>
</evidence>
<dbReference type="Gene3D" id="3.40.50.720">
    <property type="entry name" value="NAD(P)-binding Rossmann-like Domain"/>
    <property type="match status" value="1"/>
</dbReference>
<evidence type="ECO:0000313" key="1">
    <source>
        <dbReference type="EMBL" id="MBS4201105.1"/>
    </source>
</evidence>
<keyword evidence="2" id="KW-1185">Reference proteome</keyword>
<accession>A0A942TMS4</accession>
<reference evidence="1 2" key="1">
    <citation type="submission" date="2021-05" db="EMBL/GenBank/DDBJ databases">
        <title>Novel Bacillus species.</title>
        <authorList>
            <person name="Liu G."/>
        </authorList>
    </citation>
    <scope>NUCLEOTIDE SEQUENCE [LARGE SCALE GENOMIC DNA]</scope>
    <source>
        <strain evidence="1 2">FJAT-49732</strain>
    </source>
</reference>
<dbReference type="AlphaFoldDB" id="A0A942TMS4"/>
<dbReference type="RefSeq" id="WP_213111618.1">
    <property type="nucleotide sequence ID" value="NZ_JAGYPJ010000001.1"/>
</dbReference>
<dbReference type="EMBL" id="JAGYPJ010000001">
    <property type="protein sequence ID" value="MBS4201105.1"/>
    <property type="molecule type" value="Genomic_DNA"/>
</dbReference>
<organism evidence="1 2">
    <name type="scientific">Lederbergia citrisecunda</name>
    <dbReference type="NCBI Taxonomy" id="2833583"/>
    <lineage>
        <taxon>Bacteria</taxon>
        <taxon>Bacillati</taxon>
        <taxon>Bacillota</taxon>
        <taxon>Bacilli</taxon>
        <taxon>Bacillales</taxon>
        <taxon>Bacillaceae</taxon>
        <taxon>Lederbergia</taxon>
    </lineage>
</organism>
<comment type="caution">
    <text evidence="1">The sequence shown here is derived from an EMBL/GenBank/DDBJ whole genome shotgun (WGS) entry which is preliminary data.</text>
</comment>
<dbReference type="SUPFAM" id="SSF51735">
    <property type="entry name" value="NAD(P)-binding Rossmann-fold domains"/>
    <property type="match status" value="1"/>
</dbReference>
<dbReference type="Proteomes" id="UP000682713">
    <property type="component" value="Unassembled WGS sequence"/>
</dbReference>
<gene>
    <name evidence="1" type="ORF">KHA93_15810</name>
</gene>
<protein>
    <submittedName>
        <fullName evidence="1">SDR family oxidoreductase</fullName>
    </submittedName>
</protein>
<sequence>MRLFFKENMKKRRARSLVSTLFHIPNIGSSMTSINHFGFSRQHLGMGINSRIGKPQEIASVALFLASDDSSFVNGALIQGEVLTNFYSMKL</sequence>
<proteinExistence type="predicted"/>